<organism evidence="3 4">
    <name type="scientific">Lentithecium fluviatile CBS 122367</name>
    <dbReference type="NCBI Taxonomy" id="1168545"/>
    <lineage>
        <taxon>Eukaryota</taxon>
        <taxon>Fungi</taxon>
        <taxon>Dikarya</taxon>
        <taxon>Ascomycota</taxon>
        <taxon>Pezizomycotina</taxon>
        <taxon>Dothideomycetes</taxon>
        <taxon>Pleosporomycetidae</taxon>
        <taxon>Pleosporales</taxon>
        <taxon>Massarineae</taxon>
        <taxon>Lentitheciaceae</taxon>
        <taxon>Lentithecium</taxon>
    </lineage>
</organism>
<evidence type="ECO:0000313" key="4">
    <source>
        <dbReference type="Proteomes" id="UP000799291"/>
    </source>
</evidence>
<keyword evidence="2" id="KW-1133">Transmembrane helix</keyword>
<feature type="transmembrane region" description="Helical" evidence="2">
    <location>
        <begin position="64"/>
        <end position="84"/>
    </location>
</feature>
<name>A0A6G1J0R7_9PLEO</name>
<keyword evidence="2" id="KW-0812">Transmembrane</keyword>
<evidence type="ECO:0000313" key="3">
    <source>
        <dbReference type="EMBL" id="KAF2684102.1"/>
    </source>
</evidence>
<keyword evidence="2" id="KW-0472">Membrane</keyword>
<feature type="compositionally biased region" description="Polar residues" evidence="1">
    <location>
        <begin position="280"/>
        <end position="310"/>
    </location>
</feature>
<sequence length="429" mass="46950">MPEINVESKDVYWARVSKYGFFTTQVLQTAFPIALAVMDRVERYVLHVDDKQVVAFLKSYTSSFNMIGIAGVIIAQVAISAISLTGIEECHWTVDAFFITSLVTGCLSVFLSTIIGPAFYGLHSAEDIKDFPIKPTPSVQAQEFSTKVSEVEKLDYLVNGIGDHEIDQKVASAYAAIMLVLPFNVLGYSLGTFLMGMGIYLGQLYTERLVPSYGSGSIGILAFYLVSFLFGIGMYSVAEFLKSRESAPLVRWRRILVGRRIRMPGDQRGANSPNDEDNDNGSTRSIPVSGSFQQYTNGNEPLHNHANQNERQAEDTKYTTESESNPPATSAGASVRSTTNNPPVQDPANPDKPRAPESQASTNNSPASEQEPQNPPITSNAAALHQADARPAHPPKGVQDLLKELIRAQEESLCINPRLLEVLSTEKRG</sequence>
<feature type="transmembrane region" description="Helical" evidence="2">
    <location>
        <begin position="221"/>
        <end position="241"/>
    </location>
</feature>
<dbReference type="OrthoDB" id="4941332at2759"/>
<feature type="region of interest" description="Disordered" evidence="1">
    <location>
        <begin position="263"/>
        <end position="398"/>
    </location>
</feature>
<accession>A0A6G1J0R7</accession>
<dbReference type="AlphaFoldDB" id="A0A6G1J0R7"/>
<proteinExistence type="predicted"/>
<protein>
    <submittedName>
        <fullName evidence="3">Uncharacterized protein</fullName>
    </submittedName>
</protein>
<feature type="transmembrane region" description="Helical" evidence="2">
    <location>
        <begin position="96"/>
        <end position="120"/>
    </location>
</feature>
<dbReference type="EMBL" id="MU005582">
    <property type="protein sequence ID" value="KAF2684102.1"/>
    <property type="molecule type" value="Genomic_DNA"/>
</dbReference>
<reference evidence="3" key="1">
    <citation type="journal article" date="2020" name="Stud. Mycol.">
        <title>101 Dothideomycetes genomes: a test case for predicting lifestyles and emergence of pathogens.</title>
        <authorList>
            <person name="Haridas S."/>
            <person name="Albert R."/>
            <person name="Binder M."/>
            <person name="Bloem J."/>
            <person name="Labutti K."/>
            <person name="Salamov A."/>
            <person name="Andreopoulos B."/>
            <person name="Baker S."/>
            <person name="Barry K."/>
            <person name="Bills G."/>
            <person name="Bluhm B."/>
            <person name="Cannon C."/>
            <person name="Castanera R."/>
            <person name="Culley D."/>
            <person name="Daum C."/>
            <person name="Ezra D."/>
            <person name="Gonzalez J."/>
            <person name="Henrissat B."/>
            <person name="Kuo A."/>
            <person name="Liang C."/>
            <person name="Lipzen A."/>
            <person name="Lutzoni F."/>
            <person name="Magnuson J."/>
            <person name="Mondo S."/>
            <person name="Nolan M."/>
            <person name="Ohm R."/>
            <person name="Pangilinan J."/>
            <person name="Park H.-J."/>
            <person name="Ramirez L."/>
            <person name="Alfaro M."/>
            <person name="Sun H."/>
            <person name="Tritt A."/>
            <person name="Yoshinaga Y."/>
            <person name="Zwiers L.-H."/>
            <person name="Turgeon B."/>
            <person name="Goodwin S."/>
            <person name="Spatafora J."/>
            <person name="Crous P."/>
            <person name="Grigoriev I."/>
        </authorList>
    </citation>
    <scope>NUCLEOTIDE SEQUENCE</scope>
    <source>
        <strain evidence="3">CBS 122367</strain>
    </source>
</reference>
<evidence type="ECO:0000256" key="2">
    <source>
        <dbReference type="SAM" id="Phobius"/>
    </source>
</evidence>
<feature type="transmembrane region" description="Helical" evidence="2">
    <location>
        <begin position="174"/>
        <end position="201"/>
    </location>
</feature>
<feature type="compositionally biased region" description="Polar residues" evidence="1">
    <location>
        <begin position="321"/>
        <end position="343"/>
    </location>
</feature>
<feature type="compositionally biased region" description="Basic and acidic residues" evidence="1">
    <location>
        <begin position="311"/>
        <end position="320"/>
    </location>
</feature>
<feature type="compositionally biased region" description="Polar residues" evidence="1">
    <location>
        <begin position="358"/>
        <end position="381"/>
    </location>
</feature>
<gene>
    <name evidence="3" type="ORF">K458DRAFT_443093</name>
</gene>
<evidence type="ECO:0000256" key="1">
    <source>
        <dbReference type="SAM" id="MobiDB-lite"/>
    </source>
</evidence>
<keyword evidence="4" id="KW-1185">Reference proteome</keyword>
<dbReference type="Proteomes" id="UP000799291">
    <property type="component" value="Unassembled WGS sequence"/>
</dbReference>